<keyword evidence="2" id="KW-1185">Reference proteome</keyword>
<evidence type="ECO:0000313" key="2">
    <source>
        <dbReference type="Proteomes" id="UP001150217"/>
    </source>
</evidence>
<dbReference type="Proteomes" id="UP001150217">
    <property type="component" value="Unassembled WGS sequence"/>
</dbReference>
<name>A0ABQ8V747_9AGAR</name>
<evidence type="ECO:0000313" key="1">
    <source>
        <dbReference type="EMBL" id="KAJ4476826.1"/>
    </source>
</evidence>
<proteinExistence type="predicted"/>
<sequence>MRMRQKIELDRGLRMMLIPRISPSNRSNPFAYPVYQNQSPLYHAGCAKWEDILKMSYDNSLWASSIASFVYNETHPANRSKLGEWFGGPIK</sequence>
<organism evidence="1 2">
    <name type="scientific">Lentinula lateritia</name>
    <dbReference type="NCBI Taxonomy" id="40482"/>
    <lineage>
        <taxon>Eukaryota</taxon>
        <taxon>Fungi</taxon>
        <taxon>Dikarya</taxon>
        <taxon>Basidiomycota</taxon>
        <taxon>Agaricomycotina</taxon>
        <taxon>Agaricomycetes</taxon>
        <taxon>Agaricomycetidae</taxon>
        <taxon>Agaricales</taxon>
        <taxon>Marasmiineae</taxon>
        <taxon>Omphalotaceae</taxon>
        <taxon>Lentinula</taxon>
    </lineage>
</organism>
<reference evidence="1" key="1">
    <citation type="submission" date="2022-08" db="EMBL/GenBank/DDBJ databases">
        <title>A Global Phylogenomic Analysis of the Shiitake Genus Lentinula.</title>
        <authorList>
            <consortium name="DOE Joint Genome Institute"/>
            <person name="Sierra-Patev S."/>
            <person name="Min B."/>
            <person name="Naranjo-Ortiz M."/>
            <person name="Looney B."/>
            <person name="Konkel Z."/>
            <person name="Slot J.C."/>
            <person name="Sakamoto Y."/>
            <person name="Steenwyk J.L."/>
            <person name="Rokas A."/>
            <person name="Carro J."/>
            <person name="Camarero S."/>
            <person name="Ferreira P."/>
            <person name="Molpeceres G."/>
            <person name="Ruiz-Duenas F.J."/>
            <person name="Serrano A."/>
            <person name="Henrissat B."/>
            <person name="Drula E."/>
            <person name="Hughes K.W."/>
            <person name="Mata J.L."/>
            <person name="Ishikawa N.K."/>
            <person name="Vargas-Isla R."/>
            <person name="Ushijima S."/>
            <person name="Smith C.A."/>
            <person name="Ahrendt S."/>
            <person name="Andreopoulos W."/>
            <person name="He G."/>
            <person name="Labutti K."/>
            <person name="Lipzen A."/>
            <person name="Ng V."/>
            <person name="Riley R."/>
            <person name="Sandor L."/>
            <person name="Barry K."/>
            <person name="Martinez A.T."/>
            <person name="Xiao Y."/>
            <person name="Gibbons J.G."/>
            <person name="Terashima K."/>
            <person name="Grigoriev I.V."/>
            <person name="Hibbett D.S."/>
        </authorList>
    </citation>
    <scope>NUCLEOTIDE SEQUENCE</scope>
    <source>
        <strain evidence="1">RHP3577 ss4</strain>
    </source>
</reference>
<dbReference type="EMBL" id="JANVFT010000069">
    <property type="protein sequence ID" value="KAJ4476826.1"/>
    <property type="molecule type" value="Genomic_DNA"/>
</dbReference>
<gene>
    <name evidence="1" type="ORF">C8R41DRAFT_527135</name>
</gene>
<protein>
    <submittedName>
        <fullName evidence="1">Uncharacterized protein</fullName>
    </submittedName>
</protein>
<comment type="caution">
    <text evidence="1">The sequence shown here is derived from an EMBL/GenBank/DDBJ whole genome shotgun (WGS) entry which is preliminary data.</text>
</comment>
<accession>A0ABQ8V747</accession>